<dbReference type="InterPro" id="IPR036249">
    <property type="entry name" value="Thioredoxin-like_sf"/>
</dbReference>
<proteinExistence type="predicted"/>
<dbReference type="Proteomes" id="UP000295302">
    <property type="component" value="Unassembled WGS sequence"/>
</dbReference>
<dbReference type="EMBL" id="SMKQ01000091">
    <property type="protein sequence ID" value="TDD44831.1"/>
    <property type="molecule type" value="Genomic_DNA"/>
</dbReference>
<feature type="region of interest" description="Disordered" evidence="1">
    <location>
        <begin position="1"/>
        <end position="39"/>
    </location>
</feature>
<dbReference type="OrthoDB" id="9790390at2"/>
<comment type="caution">
    <text evidence="3">The sequence shown here is derived from an EMBL/GenBank/DDBJ whole genome shotgun (WGS) entry which is preliminary data.</text>
</comment>
<evidence type="ECO:0000256" key="1">
    <source>
        <dbReference type="SAM" id="MobiDB-lite"/>
    </source>
</evidence>
<feature type="domain" description="Thioredoxin" evidence="2">
    <location>
        <begin position="64"/>
        <end position="94"/>
    </location>
</feature>
<gene>
    <name evidence="3" type="ORF">E1286_25935</name>
</gene>
<sequence>MRGTGARSQPRHAAEFRAGTGAPSQPGPPPHPLTPQRRLTHARARSGLGGQRHRAELRRARHTGERPVLIQFWATWCRPCRMVTPIVESLAADRSGVYAGGRPVGSRTGAPPKQVLDQHLTSILRDGGVDR</sequence>
<evidence type="ECO:0000313" key="3">
    <source>
        <dbReference type="EMBL" id="TDD44831.1"/>
    </source>
</evidence>
<dbReference type="CDD" id="cd02947">
    <property type="entry name" value="TRX_family"/>
    <property type="match status" value="1"/>
</dbReference>
<keyword evidence="4" id="KW-1185">Reference proteome</keyword>
<accession>A0A4R4YIT1</accession>
<dbReference type="InterPro" id="IPR013766">
    <property type="entry name" value="Thioredoxin_domain"/>
</dbReference>
<dbReference type="SUPFAM" id="SSF52833">
    <property type="entry name" value="Thioredoxin-like"/>
    <property type="match status" value="1"/>
</dbReference>
<evidence type="ECO:0000313" key="4">
    <source>
        <dbReference type="Proteomes" id="UP000295302"/>
    </source>
</evidence>
<dbReference type="Pfam" id="PF00085">
    <property type="entry name" value="Thioredoxin"/>
    <property type="match status" value="1"/>
</dbReference>
<reference evidence="3 4" key="1">
    <citation type="submission" date="2019-03" db="EMBL/GenBank/DDBJ databases">
        <title>Draft genome sequences of novel Actinobacteria.</title>
        <authorList>
            <person name="Sahin N."/>
            <person name="Ay H."/>
            <person name="Saygin H."/>
        </authorList>
    </citation>
    <scope>NUCLEOTIDE SEQUENCE [LARGE SCALE GENOMIC DNA]</scope>
    <source>
        <strain evidence="3 4">CH32</strain>
    </source>
</reference>
<dbReference type="AlphaFoldDB" id="A0A4R4YIT1"/>
<dbReference type="Gene3D" id="3.40.30.10">
    <property type="entry name" value="Glutaredoxin"/>
    <property type="match status" value="1"/>
</dbReference>
<name>A0A4R4YIT1_9ACTN</name>
<evidence type="ECO:0000259" key="2">
    <source>
        <dbReference type="Pfam" id="PF00085"/>
    </source>
</evidence>
<protein>
    <recommendedName>
        <fullName evidence="2">Thioredoxin domain-containing protein</fullName>
    </recommendedName>
</protein>
<organism evidence="3 4">
    <name type="scientific">Nonomuraea terrae</name>
    <dbReference type="NCBI Taxonomy" id="2530383"/>
    <lineage>
        <taxon>Bacteria</taxon>
        <taxon>Bacillati</taxon>
        <taxon>Actinomycetota</taxon>
        <taxon>Actinomycetes</taxon>
        <taxon>Streptosporangiales</taxon>
        <taxon>Streptosporangiaceae</taxon>
        <taxon>Nonomuraea</taxon>
    </lineage>
</organism>